<evidence type="ECO:0000259" key="5">
    <source>
        <dbReference type="Pfam" id="PF03171"/>
    </source>
</evidence>
<dbReference type="EMBL" id="KN833007">
    <property type="protein sequence ID" value="KIM79787.1"/>
    <property type="molecule type" value="Genomic_DNA"/>
</dbReference>
<dbReference type="InterPro" id="IPR027443">
    <property type="entry name" value="IPNS-like_sf"/>
</dbReference>
<keyword evidence="7" id="KW-1185">Reference proteome</keyword>
<proteinExistence type="inferred from homology"/>
<dbReference type="STRING" id="765440.A0A0C3BR44"/>
<reference evidence="7" key="2">
    <citation type="submission" date="2015-01" db="EMBL/GenBank/DDBJ databases">
        <title>Evolutionary Origins and Diversification of the Mycorrhizal Mutualists.</title>
        <authorList>
            <consortium name="DOE Joint Genome Institute"/>
            <consortium name="Mycorrhizal Genomics Consortium"/>
            <person name="Kohler A."/>
            <person name="Kuo A."/>
            <person name="Nagy L.G."/>
            <person name="Floudas D."/>
            <person name="Copeland A."/>
            <person name="Barry K.W."/>
            <person name="Cichocki N."/>
            <person name="Veneault-Fourrey C."/>
            <person name="LaButti K."/>
            <person name="Lindquist E.A."/>
            <person name="Lipzen A."/>
            <person name="Lundell T."/>
            <person name="Morin E."/>
            <person name="Murat C."/>
            <person name="Riley R."/>
            <person name="Ohm R."/>
            <person name="Sun H."/>
            <person name="Tunlid A."/>
            <person name="Henrissat B."/>
            <person name="Grigoriev I.V."/>
            <person name="Hibbett D.S."/>
            <person name="Martin F."/>
        </authorList>
    </citation>
    <scope>NUCLEOTIDE SEQUENCE [LARGE SCALE GENOMIC DNA]</scope>
    <source>
        <strain evidence="7">F 1598</strain>
    </source>
</reference>
<gene>
    <name evidence="6" type="ORF">PILCRDRAFT_822961</name>
</gene>
<keyword evidence="3" id="KW-0560">Oxidoreductase</keyword>
<dbReference type="GO" id="GO:0046872">
    <property type="term" value="F:metal ion binding"/>
    <property type="evidence" value="ECO:0007669"/>
    <property type="project" value="UniProtKB-KW"/>
</dbReference>
<reference evidence="6 7" key="1">
    <citation type="submission" date="2014-04" db="EMBL/GenBank/DDBJ databases">
        <authorList>
            <consortium name="DOE Joint Genome Institute"/>
            <person name="Kuo A."/>
            <person name="Tarkka M."/>
            <person name="Buscot F."/>
            <person name="Kohler A."/>
            <person name="Nagy L.G."/>
            <person name="Floudas D."/>
            <person name="Copeland A."/>
            <person name="Barry K.W."/>
            <person name="Cichocki N."/>
            <person name="Veneault-Fourrey C."/>
            <person name="LaButti K."/>
            <person name="Lindquist E.A."/>
            <person name="Lipzen A."/>
            <person name="Lundell T."/>
            <person name="Morin E."/>
            <person name="Murat C."/>
            <person name="Sun H."/>
            <person name="Tunlid A."/>
            <person name="Henrissat B."/>
            <person name="Grigoriev I.V."/>
            <person name="Hibbett D.S."/>
            <person name="Martin F."/>
            <person name="Nordberg H.P."/>
            <person name="Cantor M.N."/>
            <person name="Hua S.X."/>
        </authorList>
    </citation>
    <scope>NUCLEOTIDE SEQUENCE [LARGE SCALE GENOMIC DNA]</scope>
    <source>
        <strain evidence="6 7">F 1598</strain>
    </source>
</reference>
<evidence type="ECO:0000256" key="3">
    <source>
        <dbReference type="ARBA" id="ARBA00023002"/>
    </source>
</evidence>
<feature type="domain" description="Isopenicillin N synthase-like Fe(2+) 2OG dioxygenase" evidence="5">
    <location>
        <begin position="222"/>
        <end position="322"/>
    </location>
</feature>
<name>A0A0C3BR44_PILCF</name>
<dbReference type="GO" id="GO:0016491">
    <property type="term" value="F:oxidoreductase activity"/>
    <property type="evidence" value="ECO:0007669"/>
    <property type="project" value="UniProtKB-KW"/>
</dbReference>
<keyword evidence="4" id="KW-0408">Iron</keyword>
<dbReference type="OrthoDB" id="10248513at2759"/>
<evidence type="ECO:0000256" key="4">
    <source>
        <dbReference type="ARBA" id="ARBA00023004"/>
    </source>
</evidence>
<dbReference type="HOGENOM" id="CLU_047601_0_0_1"/>
<dbReference type="InterPro" id="IPR044861">
    <property type="entry name" value="IPNS-like_FE2OG_OXY"/>
</dbReference>
<dbReference type="Proteomes" id="UP000054166">
    <property type="component" value="Unassembled WGS sequence"/>
</dbReference>
<protein>
    <recommendedName>
        <fullName evidence="5">Isopenicillin N synthase-like Fe(2+) 2OG dioxygenase domain-containing protein</fullName>
    </recommendedName>
</protein>
<evidence type="ECO:0000256" key="2">
    <source>
        <dbReference type="ARBA" id="ARBA00022723"/>
    </source>
</evidence>
<dbReference type="PANTHER" id="PTHR10209">
    <property type="entry name" value="OXIDOREDUCTASE, 2OG-FE II OXYGENASE FAMILY PROTEIN"/>
    <property type="match status" value="1"/>
</dbReference>
<sequence length="380" mass="42610">MSESMLSLPVIDLDLFRSEPQESETVVQECKKAADALIAFGALLLHDSRVSEDDNHTFLDLLEDYFDQPISDLKKDERPDLGYQVGVTLENTEKPKCAVDEPCLNVIARLAPEERPLDITGHTPDPKCRFFWKMGDKPPYKTAYPALNAPNVVPEAPQLNGRWIANMEKWGQSMKNAVEDLADMASIGLGLPRETFREAGKYGPHLLAPTASDLVKYNKKDTILAGFHTDLNFLTIHGRSRYPGLHIWARNTGKRIPVKFPPAGRYLLVQAGKQLEHLSGGLVRAGYHEVVVNEATLQTIEKRKVEQPKRPLIRISSTFFWHLSSDYDLAPIPSLSSRAQAIRPDQINLDKGEGDEVPSYEPMKVGQQVQNELRHIALMA</sequence>
<evidence type="ECO:0000313" key="7">
    <source>
        <dbReference type="Proteomes" id="UP000054166"/>
    </source>
</evidence>
<dbReference type="SUPFAM" id="SSF51197">
    <property type="entry name" value="Clavaminate synthase-like"/>
    <property type="match status" value="1"/>
</dbReference>
<keyword evidence="2" id="KW-0479">Metal-binding</keyword>
<dbReference type="PANTHER" id="PTHR10209:SF874">
    <property type="entry name" value="2-OXOGLUTARATE (2OG) AND FE(II)-DEPENDENT OXYGENASE SUPERFAMILY PROTEIN"/>
    <property type="match status" value="1"/>
</dbReference>
<comment type="similarity">
    <text evidence="1">Belongs to the iron/ascorbate-dependent oxidoreductase family.</text>
</comment>
<dbReference type="AlphaFoldDB" id="A0A0C3BR44"/>
<organism evidence="6 7">
    <name type="scientific">Piloderma croceum (strain F 1598)</name>
    <dbReference type="NCBI Taxonomy" id="765440"/>
    <lineage>
        <taxon>Eukaryota</taxon>
        <taxon>Fungi</taxon>
        <taxon>Dikarya</taxon>
        <taxon>Basidiomycota</taxon>
        <taxon>Agaricomycotina</taxon>
        <taxon>Agaricomycetes</taxon>
        <taxon>Agaricomycetidae</taxon>
        <taxon>Atheliales</taxon>
        <taxon>Atheliaceae</taxon>
        <taxon>Piloderma</taxon>
    </lineage>
</organism>
<evidence type="ECO:0000313" key="6">
    <source>
        <dbReference type="EMBL" id="KIM79787.1"/>
    </source>
</evidence>
<dbReference type="FunFam" id="2.60.120.330:FF:000039">
    <property type="entry name" value="Unplaced genomic scaffold supercont1.13, whole genome shotgun sequence"/>
    <property type="match status" value="1"/>
</dbReference>
<accession>A0A0C3BR44</accession>
<evidence type="ECO:0000256" key="1">
    <source>
        <dbReference type="ARBA" id="ARBA00008056"/>
    </source>
</evidence>
<dbReference type="InParanoid" id="A0A0C3BR44"/>
<dbReference type="Gene3D" id="2.60.120.330">
    <property type="entry name" value="B-lactam Antibiotic, Isopenicillin N Synthase, Chain"/>
    <property type="match status" value="1"/>
</dbReference>
<dbReference type="Pfam" id="PF03171">
    <property type="entry name" value="2OG-FeII_Oxy"/>
    <property type="match status" value="1"/>
</dbReference>